<evidence type="ECO:0000313" key="7">
    <source>
        <dbReference type="EMBL" id="EEG53740.1"/>
    </source>
</evidence>
<organism evidence="7 8">
    <name type="scientific">[Clostridium] asparagiforme DSM 15981</name>
    <dbReference type="NCBI Taxonomy" id="518636"/>
    <lineage>
        <taxon>Bacteria</taxon>
        <taxon>Bacillati</taxon>
        <taxon>Bacillota</taxon>
        <taxon>Clostridia</taxon>
        <taxon>Lachnospirales</taxon>
        <taxon>Lachnospiraceae</taxon>
        <taxon>Enterocloster</taxon>
    </lineage>
</organism>
<gene>
    <name evidence="7" type="ORF">CLOSTASPAR_04191</name>
</gene>
<dbReference type="HOGENOM" id="CLU_046496_2_0_9"/>
<dbReference type="EC" id="2.7.1.35" evidence="1"/>
<evidence type="ECO:0000256" key="2">
    <source>
        <dbReference type="ARBA" id="ARBA00022679"/>
    </source>
</evidence>
<protein>
    <recommendedName>
        <fullName evidence="1">pyridoxal kinase</fullName>
        <ecNumber evidence="1">2.7.1.35</ecNumber>
    </recommendedName>
</protein>
<accession>C0D4J7</accession>
<dbReference type="Proteomes" id="UP000004756">
    <property type="component" value="Unassembled WGS sequence"/>
</dbReference>
<keyword evidence="5" id="KW-0067">ATP-binding</keyword>
<keyword evidence="4 7" id="KW-0418">Kinase</keyword>
<evidence type="ECO:0000256" key="4">
    <source>
        <dbReference type="ARBA" id="ARBA00022777"/>
    </source>
</evidence>
<dbReference type="PANTHER" id="PTHR10534:SF2">
    <property type="entry name" value="PYRIDOXAL KINASE"/>
    <property type="match status" value="1"/>
</dbReference>
<dbReference type="SUPFAM" id="SSF53613">
    <property type="entry name" value="Ribokinase-like"/>
    <property type="match status" value="1"/>
</dbReference>
<dbReference type="AlphaFoldDB" id="C0D4J7"/>
<dbReference type="GO" id="GO:0008478">
    <property type="term" value="F:pyridoxal kinase activity"/>
    <property type="evidence" value="ECO:0007669"/>
    <property type="project" value="UniProtKB-EC"/>
</dbReference>
<dbReference type="NCBIfam" id="NF005491">
    <property type="entry name" value="PRK07105.1"/>
    <property type="match status" value="1"/>
</dbReference>
<evidence type="ECO:0000256" key="5">
    <source>
        <dbReference type="ARBA" id="ARBA00022840"/>
    </source>
</evidence>
<dbReference type="GO" id="GO:0005829">
    <property type="term" value="C:cytosol"/>
    <property type="evidence" value="ECO:0007669"/>
    <property type="project" value="TreeGrafter"/>
</dbReference>
<keyword evidence="8" id="KW-1185">Reference proteome</keyword>
<proteinExistence type="predicted"/>
<dbReference type="InterPro" id="IPR013749">
    <property type="entry name" value="PM/HMP-P_kinase-1"/>
</dbReference>
<keyword evidence="3" id="KW-0547">Nucleotide-binding</keyword>
<keyword evidence="2" id="KW-0808">Transferase</keyword>
<dbReference type="InterPro" id="IPR004625">
    <property type="entry name" value="PyrdxlKinase"/>
</dbReference>
<dbReference type="Pfam" id="PF08543">
    <property type="entry name" value="Phos_pyr_kin"/>
    <property type="match status" value="1"/>
</dbReference>
<evidence type="ECO:0000259" key="6">
    <source>
        <dbReference type="Pfam" id="PF08543"/>
    </source>
</evidence>
<dbReference type="EMBL" id="ACCJ01000340">
    <property type="protein sequence ID" value="EEG53740.1"/>
    <property type="molecule type" value="Genomic_DNA"/>
</dbReference>
<dbReference type="InterPro" id="IPR029056">
    <property type="entry name" value="Ribokinase-like"/>
</dbReference>
<reference evidence="7 8" key="1">
    <citation type="submission" date="2009-01" db="EMBL/GenBank/DDBJ databases">
        <authorList>
            <person name="Fulton L."/>
            <person name="Clifton S."/>
            <person name="Fulton B."/>
            <person name="Xu J."/>
            <person name="Minx P."/>
            <person name="Pepin K.H."/>
            <person name="Johnson M."/>
            <person name="Bhonagiri V."/>
            <person name="Nash W.E."/>
            <person name="Mardis E.R."/>
            <person name="Wilson R.K."/>
        </authorList>
    </citation>
    <scope>NUCLEOTIDE SEQUENCE [LARGE SCALE GENOMIC DNA]</scope>
    <source>
        <strain evidence="7 8">DSM 15981</strain>
    </source>
</reference>
<evidence type="ECO:0000313" key="8">
    <source>
        <dbReference type="Proteomes" id="UP000004756"/>
    </source>
</evidence>
<name>C0D4J7_9FIRM</name>
<evidence type="ECO:0000256" key="3">
    <source>
        <dbReference type="ARBA" id="ARBA00022741"/>
    </source>
</evidence>
<dbReference type="Gene3D" id="3.40.1190.20">
    <property type="match status" value="1"/>
</dbReference>
<evidence type="ECO:0000256" key="1">
    <source>
        <dbReference type="ARBA" id="ARBA00012104"/>
    </source>
</evidence>
<feature type="domain" description="Pyridoxamine kinase/Phosphomethylpyrimidine kinase" evidence="6">
    <location>
        <begin position="27"/>
        <end position="254"/>
    </location>
</feature>
<dbReference type="CDD" id="cd01173">
    <property type="entry name" value="pyridoxal_pyridoxamine_kinase"/>
    <property type="match status" value="1"/>
</dbReference>
<dbReference type="GO" id="GO:0005524">
    <property type="term" value="F:ATP binding"/>
    <property type="evidence" value="ECO:0007669"/>
    <property type="project" value="UniProtKB-KW"/>
</dbReference>
<sequence>MNMEHPVLLINDMAGYGKVALAAMIPVMSHMGLNVCNLPTALVSNTLDYGKFEILDTTEYMEHTLKVWEELGFRFDAVSTGFIVSDVQAQLVTDYCLRQAQQGVLIFCDPIMGDDGKLYNGMSMETVKNMRKLVSCADYAVPNYTEAALLAGEPYLESPEEGDIRRLIGKLREIGAKSVAVTSVRLQGVDQVYCYDAALDRYFGLPFDCLPVRFPGTGDIFSAVMLGQILKGKDMEESVRKAMTVVRRMIELNLGSEDKYKGILVESCLEVIDS</sequence>
<reference evidence="7 8" key="2">
    <citation type="submission" date="2009-02" db="EMBL/GenBank/DDBJ databases">
        <title>Draft genome sequence of Clostridium asparagiforme (DSM 15981).</title>
        <authorList>
            <person name="Sudarsanam P."/>
            <person name="Ley R."/>
            <person name="Guruge J."/>
            <person name="Turnbaugh P.J."/>
            <person name="Mahowald M."/>
            <person name="Liep D."/>
            <person name="Gordon J."/>
        </authorList>
    </citation>
    <scope>NUCLEOTIDE SEQUENCE [LARGE SCALE GENOMIC DNA]</scope>
    <source>
        <strain evidence="7 8">DSM 15981</strain>
    </source>
</reference>
<dbReference type="PANTHER" id="PTHR10534">
    <property type="entry name" value="PYRIDOXAL KINASE"/>
    <property type="match status" value="1"/>
</dbReference>
<comment type="caution">
    <text evidence="7">The sequence shown here is derived from an EMBL/GenBank/DDBJ whole genome shotgun (WGS) entry which is preliminary data.</text>
</comment>
<dbReference type="GO" id="GO:0009443">
    <property type="term" value="P:pyridoxal 5'-phosphate salvage"/>
    <property type="evidence" value="ECO:0007669"/>
    <property type="project" value="InterPro"/>
</dbReference>